<feature type="region of interest" description="Disordered" evidence="1">
    <location>
        <begin position="84"/>
        <end position="105"/>
    </location>
</feature>
<evidence type="ECO:0000256" key="1">
    <source>
        <dbReference type="SAM" id="MobiDB-lite"/>
    </source>
</evidence>
<feature type="compositionally biased region" description="Basic residues" evidence="1">
    <location>
        <begin position="89"/>
        <end position="105"/>
    </location>
</feature>
<dbReference type="AlphaFoldDB" id="A0A2Z7C4L3"/>
<protein>
    <submittedName>
        <fullName evidence="2">Uncharacterized protein</fullName>
    </submittedName>
</protein>
<dbReference type="Proteomes" id="UP000250235">
    <property type="component" value="Unassembled WGS sequence"/>
</dbReference>
<gene>
    <name evidence="2" type="ORF">F511_35584</name>
</gene>
<keyword evidence="3" id="KW-1185">Reference proteome</keyword>
<proteinExistence type="predicted"/>
<organism evidence="2 3">
    <name type="scientific">Dorcoceras hygrometricum</name>
    <dbReference type="NCBI Taxonomy" id="472368"/>
    <lineage>
        <taxon>Eukaryota</taxon>
        <taxon>Viridiplantae</taxon>
        <taxon>Streptophyta</taxon>
        <taxon>Embryophyta</taxon>
        <taxon>Tracheophyta</taxon>
        <taxon>Spermatophyta</taxon>
        <taxon>Magnoliopsida</taxon>
        <taxon>eudicotyledons</taxon>
        <taxon>Gunneridae</taxon>
        <taxon>Pentapetalae</taxon>
        <taxon>asterids</taxon>
        <taxon>lamiids</taxon>
        <taxon>Lamiales</taxon>
        <taxon>Gesneriaceae</taxon>
        <taxon>Didymocarpoideae</taxon>
        <taxon>Trichosporeae</taxon>
        <taxon>Loxocarpinae</taxon>
        <taxon>Dorcoceras</taxon>
    </lineage>
</organism>
<evidence type="ECO:0000313" key="2">
    <source>
        <dbReference type="EMBL" id="KZV41792.1"/>
    </source>
</evidence>
<accession>A0A2Z7C4L3</accession>
<evidence type="ECO:0000313" key="3">
    <source>
        <dbReference type="Proteomes" id="UP000250235"/>
    </source>
</evidence>
<sequence length="246" mass="27466">MKQSTREEATSYGDSADELMLMTSSVTSSSRKNQKVACIPDARGSDVVEEIQSQATVQSADAIWNSAGRLCVVISADEATGSSRNAKISSRKMNSRRKQHSKRMRRRFVVATGSPAARRLGLRFVISFPILSKYFQPFVPYLSNPRTLFSRELFRRFPIVPVVVLARARLLPESSGFLAGLVVAQFKILTAYTLQQSSRVVRLNAILPKTAPDRKLVRHPTKQLSLELFHSDMLATDLIHAKLDTE</sequence>
<name>A0A2Z7C4L3_9LAMI</name>
<reference evidence="2 3" key="1">
    <citation type="journal article" date="2015" name="Proc. Natl. Acad. Sci. U.S.A.">
        <title>The resurrection genome of Boea hygrometrica: A blueprint for survival of dehydration.</title>
        <authorList>
            <person name="Xiao L."/>
            <person name="Yang G."/>
            <person name="Zhang L."/>
            <person name="Yang X."/>
            <person name="Zhao S."/>
            <person name="Ji Z."/>
            <person name="Zhou Q."/>
            <person name="Hu M."/>
            <person name="Wang Y."/>
            <person name="Chen M."/>
            <person name="Xu Y."/>
            <person name="Jin H."/>
            <person name="Xiao X."/>
            <person name="Hu G."/>
            <person name="Bao F."/>
            <person name="Hu Y."/>
            <person name="Wan P."/>
            <person name="Li L."/>
            <person name="Deng X."/>
            <person name="Kuang T."/>
            <person name="Xiang C."/>
            <person name="Zhu J.K."/>
            <person name="Oliver M.J."/>
            <person name="He Y."/>
        </authorList>
    </citation>
    <scope>NUCLEOTIDE SEQUENCE [LARGE SCALE GENOMIC DNA]</scope>
    <source>
        <strain evidence="3">cv. XS01</strain>
    </source>
</reference>
<dbReference type="EMBL" id="KQ999376">
    <property type="protein sequence ID" value="KZV41792.1"/>
    <property type="molecule type" value="Genomic_DNA"/>
</dbReference>